<name>A0A1J1E4B2_9FLAO</name>
<dbReference type="Proteomes" id="UP000243197">
    <property type="component" value="Chromosome"/>
</dbReference>
<gene>
    <name evidence="1" type="ORF">JBKA6_0871</name>
</gene>
<evidence type="ECO:0000313" key="1">
    <source>
        <dbReference type="EMBL" id="BAV94884.1"/>
    </source>
</evidence>
<accession>A0A1J1E4B2</accession>
<dbReference type="EMBL" id="AP014564">
    <property type="protein sequence ID" value="BAV94884.1"/>
    <property type="molecule type" value="Genomic_DNA"/>
</dbReference>
<dbReference type="OrthoDB" id="1465441at2"/>
<protein>
    <submittedName>
        <fullName evidence="1">Uncharacterized protein</fullName>
    </submittedName>
</protein>
<keyword evidence="2" id="KW-1185">Reference proteome</keyword>
<organism evidence="1 2">
    <name type="scientific">Ichthyobacterium seriolicida</name>
    <dbReference type="NCBI Taxonomy" id="242600"/>
    <lineage>
        <taxon>Bacteria</taxon>
        <taxon>Pseudomonadati</taxon>
        <taxon>Bacteroidota</taxon>
        <taxon>Flavobacteriia</taxon>
        <taxon>Flavobacteriales</taxon>
        <taxon>Ichthyobacteriaceae</taxon>
        <taxon>Ichthyobacterium</taxon>
    </lineage>
</organism>
<reference evidence="1 2" key="1">
    <citation type="submission" date="2014-03" db="EMBL/GenBank/DDBJ databases">
        <title>complete genome sequence of Flavobacteriaceae bacterium JBKA-6.</title>
        <authorList>
            <person name="Takano T."/>
            <person name="Nakamura Y."/>
            <person name="Takuma S."/>
            <person name="Yasuike M."/>
            <person name="Matsuyama T."/>
            <person name="Sakai T."/>
            <person name="Fujiwara A."/>
            <person name="Kimoto K."/>
            <person name="Fukuda Y."/>
            <person name="Kondo H."/>
            <person name="Hirono I."/>
            <person name="Nakayasu C."/>
        </authorList>
    </citation>
    <scope>NUCLEOTIDE SEQUENCE [LARGE SCALE GENOMIC DNA]</scope>
    <source>
        <strain evidence="1 2">JBKA-6</strain>
    </source>
</reference>
<evidence type="ECO:0000313" key="2">
    <source>
        <dbReference type="Proteomes" id="UP000243197"/>
    </source>
</evidence>
<proteinExistence type="predicted"/>
<sequence length="1433" mass="165443">MLKNVFVCIACAIATSSYSQSKDVFSYELDTFKNQITLQLQSARKNNNTANSLSIVNHLDKLSEQELKILVDIYNILKKRRYSKEVYIDASVVLSVFLDKDGVSTQKKLEFFKDTLLEKDISTIKKYMSIFINVFFDSKLNTSNLFSWNIDGEMDLVGDKQLIKIHLKEAKLLCKNKVDSFRIDDFDGIFDPIEGKINMSKGKINVVFDNANDTIIAFATKKQDISTSSSYLKIDSVRLSQLEKNKDIFADLELKLRMSKKDNNYPIVTYSNYDSYKNIYNNVDFEGVYKITPNSKMGINHEERKALLNIKRNDSYLFKVKSSSFFFKENSCYSPEASLSIHIGNNDSINYDKVMFIYDLDKGTLYAKQHEDKETKIISINTKHKVDMYLSSVSWKTGSEKIYFLLDKSKTAKYMSNRFFSKSLMSKFKGVEGSDNILKKIGELISEKKTDKFELDYLSRYFEITKAYMLNILKEMYILGYSVFNHLEESVTFTDKFKELLNNSQNPDSNPDKIVFHTEEDHLSSAMLDLRVDSLNMNSLYVKGVSSIDINTEKKTFLYNTDSITIGKDMNMLFDGNVNVGNFILEGKLFNFNYEEFKIFLNATKCNLDLKSNQDDQTVLSKSKLENLSGAVLLDDKSNKSGRKNLAKYPILDSITGARIYYDNKDIHGGIYNREHFYVEIDPFTLDSLTIRSSSDINLSGTFYSKDVFPHFRKKIKPLKDLVIGFEDHKTPKEGYPIYGGKGNFKGNISMDSRGLTGNGESSFYNIKNASRDMLFFPDTLFLNDSKLNISSTEDMASVKSESVDLKWMMRSDSVFIKSLKEFSIFSGELVGQGNMIFKPQRLVANGKYNYKNLKLSSDSILLKKDKFYAYKSTLSFYDRQDDDLLLLKFKDYDIDVSISEKKGYLKIPKDSIIGLFSDRIQFHFDQAIWDTEMSNLYFHNDDNSPSDFIYRPVENDSILFKGESSTFDFKTLKTSGTKSIKIIDSHVYPNEEIVTIDSKGYMEEFKKASLNINDMHEIVDANIKIWSGKKYTGNGTYNYIDRDSIAYPLIFDNIIGLDSMTIAKTMITKDKPLQLSPYFSFSGEISIMGNEKNIEINGSIDIFNECEKNKVLPISIDRTFINKDSIEIVPKNERISGFYLHEKSVKSTLLSRKEIFKKDSLILVSGNLSYNYKKSAYEIRKYKEDKLLAETYYFNDNCSITSSGKVLFYNSNEGLTINSFGTGFYKDKAFNLDLALGLNFFFNKKILEKLYEKFTVAESIDISKEDNLPYKLALNNLLSIEEISEYEKDIEQEELDRTVPENFQHILFLNNLKLKYNKERSEFFPSKKQISISQLDGKFVNKVIPGYVKLKRKIDYWEIEIYMKLSSKEEVYFTYSDSVLEFYSTDSSIMSIFDNLKESDREQKNKSGYLIYSRGNQLRMNSFRDSFSSIED</sequence>
<dbReference type="RefSeq" id="WP_096686228.1">
    <property type="nucleotide sequence ID" value="NZ_AP014564.1"/>
</dbReference>
<dbReference type="KEGG" id="ise:JBKA6_0871"/>